<dbReference type="GO" id="GO:0046983">
    <property type="term" value="F:protein dimerization activity"/>
    <property type="evidence" value="ECO:0007669"/>
    <property type="project" value="InterPro"/>
</dbReference>
<feature type="region of interest" description="Disordered" evidence="7">
    <location>
        <begin position="291"/>
        <end position="511"/>
    </location>
</feature>
<dbReference type="GO" id="GO:0000977">
    <property type="term" value="F:RNA polymerase II transcription regulatory region sequence-specific DNA binding"/>
    <property type="evidence" value="ECO:0007669"/>
    <property type="project" value="InterPro"/>
</dbReference>
<feature type="compositionally biased region" description="Low complexity" evidence="7">
    <location>
        <begin position="163"/>
        <end position="176"/>
    </location>
</feature>
<accession>A0A0C3QWG1</accession>
<evidence type="ECO:0000313" key="9">
    <source>
        <dbReference type="EMBL" id="KIO34156.1"/>
    </source>
</evidence>
<feature type="compositionally biased region" description="Basic and acidic residues" evidence="7">
    <location>
        <begin position="459"/>
        <end position="474"/>
    </location>
</feature>
<feature type="compositionally biased region" description="Low complexity" evidence="7">
    <location>
        <begin position="135"/>
        <end position="156"/>
    </location>
</feature>
<reference evidence="10" key="2">
    <citation type="submission" date="2015-01" db="EMBL/GenBank/DDBJ databases">
        <title>Evolutionary Origins and Diversification of the Mycorrhizal Mutualists.</title>
        <authorList>
            <consortium name="DOE Joint Genome Institute"/>
            <consortium name="Mycorrhizal Genomics Consortium"/>
            <person name="Kohler A."/>
            <person name="Kuo A."/>
            <person name="Nagy L.G."/>
            <person name="Floudas D."/>
            <person name="Copeland A."/>
            <person name="Barry K.W."/>
            <person name="Cichocki N."/>
            <person name="Veneault-Fourrey C."/>
            <person name="LaButti K."/>
            <person name="Lindquist E.A."/>
            <person name="Lipzen A."/>
            <person name="Lundell T."/>
            <person name="Morin E."/>
            <person name="Murat C."/>
            <person name="Riley R."/>
            <person name="Ohm R."/>
            <person name="Sun H."/>
            <person name="Tunlid A."/>
            <person name="Henrissat B."/>
            <person name="Grigoriev I.V."/>
            <person name="Hibbett D.S."/>
            <person name="Martin F."/>
        </authorList>
    </citation>
    <scope>NUCLEOTIDE SEQUENCE [LARGE SCALE GENOMIC DNA]</scope>
    <source>
        <strain evidence="10">MUT 4182</strain>
    </source>
</reference>
<dbReference type="Proteomes" id="UP000054248">
    <property type="component" value="Unassembled WGS sequence"/>
</dbReference>
<evidence type="ECO:0000259" key="8">
    <source>
        <dbReference type="PROSITE" id="PS50066"/>
    </source>
</evidence>
<feature type="compositionally biased region" description="Basic and acidic residues" evidence="7">
    <location>
        <begin position="76"/>
        <end position="86"/>
    </location>
</feature>
<feature type="compositionally biased region" description="Polar residues" evidence="7">
    <location>
        <begin position="177"/>
        <end position="186"/>
    </location>
</feature>
<evidence type="ECO:0000256" key="6">
    <source>
        <dbReference type="ARBA" id="ARBA00025805"/>
    </source>
</evidence>
<keyword evidence="5" id="KW-0539">Nucleus</keyword>
<dbReference type="SMART" id="SM00432">
    <property type="entry name" value="MADS"/>
    <property type="match status" value="1"/>
</dbReference>
<dbReference type="InterPro" id="IPR050142">
    <property type="entry name" value="MADS-box/MEF2_TF"/>
</dbReference>
<keyword evidence="10" id="KW-1185">Reference proteome</keyword>
<feature type="compositionally biased region" description="Low complexity" evidence="7">
    <location>
        <begin position="475"/>
        <end position="484"/>
    </location>
</feature>
<keyword evidence="3" id="KW-0238">DNA-binding</keyword>
<feature type="compositionally biased region" description="Acidic residues" evidence="7">
    <location>
        <begin position="99"/>
        <end position="109"/>
    </location>
</feature>
<feature type="compositionally biased region" description="Polar residues" evidence="7">
    <location>
        <begin position="384"/>
        <end position="398"/>
    </location>
</feature>
<sequence length="511" mass="52767">MGRRKIEIQPITHDRNRSVTFLKRKNGLFKKAYELGVLCSVDVCVIVFAHNGKLHEYCSGDSTAIIEKRLKYSGDRDLRRPSDFKGAKGGAGAAGDKDSEAEDEGDSGAEEPVVAPVNGAKRKANGDKTNDRPDSFASSSRDQSNSFSSSTSEHPTSLPPSTHPLSIGGLSSSFGSATPTPTNASTLAQHHQQLAQQFLVTQLQNINPNLNSQPIPPAGPAFPFGLGSVPPRGSGMMLPFAGLGIAGNSTGGPPSGPAVLPPGASAYSNAFLSSLLGNAAAAVAQQQANQAMQDMASSQTPPFSGLEWPGANPGRPSNSTPPVNPSSASSSASIPPTSSPQVRQQAHPLAAPSGVENNWLDLLLGGGGGGGAHANVDVGPPKTTPSSNLFPVWSNNARPQAGAPQAGSPGRSETPIDGVPMSETLLAIAGSGLPRPSSRSGNKRSRERSSPSSNATPRLHSDDSRMALDDHDRPPSTSGSRRSPAQAQLDDDDDGGRSESGGSDGKRRRTQ</sequence>
<dbReference type="Gene3D" id="3.40.1810.10">
    <property type="entry name" value="Transcription factor, MADS-box"/>
    <property type="match status" value="1"/>
</dbReference>
<evidence type="ECO:0000256" key="3">
    <source>
        <dbReference type="ARBA" id="ARBA00023125"/>
    </source>
</evidence>
<comment type="similarity">
    <text evidence="6">Belongs to the MEF2 family.</text>
</comment>
<dbReference type="GO" id="GO:0005634">
    <property type="term" value="C:nucleus"/>
    <property type="evidence" value="ECO:0007669"/>
    <property type="project" value="UniProtKB-SubCell"/>
</dbReference>
<dbReference type="SUPFAM" id="SSF55455">
    <property type="entry name" value="SRF-like"/>
    <property type="match status" value="1"/>
</dbReference>
<dbReference type="STRING" id="1051891.A0A0C3QWG1"/>
<evidence type="ECO:0000313" key="10">
    <source>
        <dbReference type="Proteomes" id="UP000054248"/>
    </source>
</evidence>
<dbReference type="GO" id="GO:0045944">
    <property type="term" value="P:positive regulation of transcription by RNA polymerase II"/>
    <property type="evidence" value="ECO:0007669"/>
    <property type="project" value="InterPro"/>
</dbReference>
<dbReference type="EMBL" id="KN822944">
    <property type="protein sequence ID" value="KIO34156.1"/>
    <property type="molecule type" value="Genomic_DNA"/>
</dbReference>
<comment type="subcellular location">
    <subcellularLocation>
        <location evidence="1">Nucleus</location>
    </subcellularLocation>
</comment>
<evidence type="ECO:0000256" key="1">
    <source>
        <dbReference type="ARBA" id="ARBA00004123"/>
    </source>
</evidence>
<proteinExistence type="inferred from homology"/>
<feature type="compositionally biased region" description="Basic and acidic residues" evidence="7">
    <location>
        <begin position="124"/>
        <end position="134"/>
    </location>
</feature>
<feature type="compositionally biased region" description="Low complexity" evidence="7">
    <location>
        <begin position="430"/>
        <end position="440"/>
    </location>
</feature>
<dbReference type="HOGENOM" id="CLU_533392_0_0_1"/>
<reference evidence="9 10" key="1">
    <citation type="submission" date="2014-04" db="EMBL/GenBank/DDBJ databases">
        <authorList>
            <consortium name="DOE Joint Genome Institute"/>
            <person name="Kuo A."/>
            <person name="Girlanda M."/>
            <person name="Perotto S."/>
            <person name="Kohler A."/>
            <person name="Nagy L.G."/>
            <person name="Floudas D."/>
            <person name="Copeland A."/>
            <person name="Barry K.W."/>
            <person name="Cichocki N."/>
            <person name="Veneault-Fourrey C."/>
            <person name="LaButti K."/>
            <person name="Lindquist E.A."/>
            <person name="Lipzen A."/>
            <person name="Lundell T."/>
            <person name="Morin E."/>
            <person name="Murat C."/>
            <person name="Sun H."/>
            <person name="Tunlid A."/>
            <person name="Henrissat B."/>
            <person name="Grigoriev I.V."/>
            <person name="Hibbett D.S."/>
            <person name="Martin F."/>
            <person name="Nordberg H.P."/>
            <person name="Cantor M.N."/>
            <person name="Hua S.X."/>
        </authorList>
    </citation>
    <scope>NUCLEOTIDE SEQUENCE [LARGE SCALE GENOMIC DNA]</scope>
    <source>
        <strain evidence="9 10">MUT 4182</strain>
    </source>
</reference>
<dbReference type="AlphaFoldDB" id="A0A0C3QWG1"/>
<feature type="region of interest" description="Disordered" evidence="7">
    <location>
        <begin position="76"/>
        <end position="190"/>
    </location>
</feature>
<keyword evidence="4" id="KW-0804">Transcription</keyword>
<dbReference type="Pfam" id="PF00319">
    <property type="entry name" value="SRF-TF"/>
    <property type="match status" value="1"/>
</dbReference>
<evidence type="ECO:0000256" key="7">
    <source>
        <dbReference type="SAM" id="MobiDB-lite"/>
    </source>
</evidence>
<feature type="domain" description="MADS-box" evidence="8">
    <location>
        <begin position="1"/>
        <end position="61"/>
    </location>
</feature>
<dbReference type="PRINTS" id="PR00404">
    <property type="entry name" value="MADSDOMAIN"/>
</dbReference>
<dbReference type="InterPro" id="IPR033896">
    <property type="entry name" value="MEF2-like_N"/>
</dbReference>
<evidence type="ECO:0000256" key="4">
    <source>
        <dbReference type="ARBA" id="ARBA00023163"/>
    </source>
</evidence>
<dbReference type="InterPro" id="IPR002100">
    <property type="entry name" value="TF_MADSbox"/>
</dbReference>
<feature type="compositionally biased region" description="Low complexity" evidence="7">
    <location>
        <begin position="316"/>
        <end position="340"/>
    </location>
</feature>
<evidence type="ECO:0000256" key="2">
    <source>
        <dbReference type="ARBA" id="ARBA00023015"/>
    </source>
</evidence>
<dbReference type="InterPro" id="IPR036879">
    <property type="entry name" value="TF_MADSbox_sf"/>
</dbReference>
<dbReference type="CDD" id="cd00265">
    <property type="entry name" value="MADS_MEF2_like"/>
    <property type="match status" value="1"/>
</dbReference>
<evidence type="ECO:0000256" key="5">
    <source>
        <dbReference type="ARBA" id="ARBA00023242"/>
    </source>
</evidence>
<gene>
    <name evidence="9" type="ORF">M407DRAFT_240766</name>
</gene>
<protein>
    <recommendedName>
        <fullName evidence="8">MADS-box domain-containing protein</fullName>
    </recommendedName>
</protein>
<keyword evidence="2" id="KW-0805">Transcription regulation</keyword>
<dbReference type="PANTHER" id="PTHR48019">
    <property type="entry name" value="SERUM RESPONSE FACTOR HOMOLOG"/>
    <property type="match status" value="1"/>
</dbReference>
<dbReference type="OrthoDB" id="1898716at2759"/>
<name>A0A0C3QWG1_9AGAM</name>
<organism evidence="9 10">
    <name type="scientific">Tulasnella calospora MUT 4182</name>
    <dbReference type="NCBI Taxonomy" id="1051891"/>
    <lineage>
        <taxon>Eukaryota</taxon>
        <taxon>Fungi</taxon>
        <taxon>Dikarya</taxon>
        <taxon>Basidiomycota</taxon>
        <taxon>Agaricomycotina</taxon>
        <taxon>Agaricomycetes</taxon>
        <taxon>Cantharellales</taxon>
        <taxon>Tulasnellaceae</taxon>
        <taxon>Tulasnella</taxon>
    </lineage>
</organism>
<dbReference type="PROSITE" id="PS50066">
    <property type="entry name" value="MADS_BOX_2"/>
    <property type="match status" value="1"/>
</dbReference>